<feature type="domain" description="Methyltransferase type 11" evidence="1">
    <location>
        <begin position="47"/>
        <end position="144"/>
    </location>
</feature>
<keyword evidence="2" id="KW-0808">Transferase</keyword>
<dbReference type="OrthoDB" id="9772751at2"/>
<evidence type="ECO:0000313" key="3">
    <source>
        <dbReference type="Proteomes" id="UP000319342"/>
    </source>
</evidence>
<dbReference type="SUPFAM" id="SSF53335">
    <property type="entry name" value="S-adenosyl-L-methionine-dependent methyltransferases"/>
    <property type="match status" value="1"/>
</dbReference>
<dbReference type="EMBL" id="CP036290">
    <property type="protein sequence ID" value="QDU82985.1"/>
    <property type="molecule type" value="Genomic_DNA"/>
</dbReference>
<dbReference type="RefSeq" id="WP_145181869.1">
    <property type="nucleotide sequence ID" value="NZ_CP036290.1"/>
</dbReference>
<evidence type="ECO:0000259" key="1">
    <source>
        <dbReference type="Pfam" id="PF08241"/>
    </source>
</evidence>
<gene>
    <name evidence="2" type="primary">bsmB</name>
    <name evidence="2" type="ORF">Pla163_00800</name>
</gene>
<dbReference type="InterPro" id="IPR029063">
    <property type="entry name" value="SAM-dependent_MTases_sf"/>
</dbReference>
<dbReference type="InterPro" id="IPR013216">
    <property type="entry name" value="Methyltransf_11"/>
</dbReference>
<evidence type="ECO:0000313" key="2">
    <source>
        <dbReference type="EMBL" id="QDU82985.1"/>
    </source>
</evidence>
<dbReference type="EC" id="2.1.1.161" evidence="2"/>
<name>A0A518CUT6_9BACT</name>
<protein>
    <submittedName>
        <fullName evidence="2">Dimethylglycine N-methyltransferase</fullName>
        <ecNumber evidence="2">2.1.1.161</ecNumber>
    </submittedName>
</protein>
<proteinExistence type="predicted"/>
<dbReference type="AlphaFoldDB" id="A0A518CUT6"/>
<dbReference type="InterPro" id="IPR050508">
    <property type="entry name" value="Methyltransf_Superfamily"/>
</dbReference>
<organism evidence="2 3">
    <name type="scientific">Rohdeia mirabilis</name>
    <dbReference type="NCBI Taxonomy" id="2528008"/>
    <lineage>
        <taxon>Bacteria</taxon>
        <taxon>Pseudomonadati</taxon>
        <taxon>Planctomycetota</taxon>
        <taxon>Planctomycetia</taxon>
        <taxon>Planctomycetia incertae sedis</taxon>
        <taxon>Rohdeia</taxon>
    </lineage>
</organism>
<keyword evidence="3" id="KW-1185">Reference proteome</keyword>
<dbReference type="GO" id="GO:0032259">
    <property type="term" value="P:methylation"/>
    <property type="evidence" value="ECO:0007669"/>
    <property type="project" value="UniProtKB-KW"/>
</dbReference>
<accession>A0A518CUT6</accession>
<dbReference type="PANTHER" id="PTHR42912">
    <property type="entry name" value="METHYLTRANSFERASE"/>
    <property type="match status" value="1"/>
</dbReference>
<reference evidence="2 3" key="1">
    <citation type="submission" date="2019-02" db="EMBL/GenBank/DDBJ databases">
        <title>Deep-cultivation of Planctomycetes and their phenomic and genomic characterization uncovers novel biology.</title>
        <authorList>
            <person name="Wiegand S."/>
            <person name="Jogler M."/>
            <person name="Boedeker C."/>
            <person name="Pinto D."/>
            <person name="Vollmers J."/>
            <person name="Rivas-Marin E."/>
            <person name="Kohn T."/>
            <person name="Peeters S.H."/>
            <person name="Heuer A."/>
            <person name="Rast P."/>
            <person name="Oberbeckmann S."/>
            <person name="Bunk B."/>
            <person name="Jeske O."/>
            <person name="Meyerdierks A."/>
            <person name="Storesund J.E."/>
            <person name="Kallscheuer N."/>
            <person name="Luecker S."/>
            <person name="Lage O.M."/>
            <person name="Pohl T."/>
            <person name="Merkel B.J."/>
            <person name="Hornburger P."/>
            <person name="Mueller R.-W."/>
            <person name="Bruemmer F."/>
            <person name="Labrenz M."/>
            <person name="Spormann A.M."/>
            <person name="Op den Camp H."/>
            <person name="Overmann J."/>
            <person name="Amann R."/>
            <person name="Jetten M.S.M."/>
            <person name="Mascher T."/>
            <person name="Medema M.H."/>
            <person name="Devos D.P."/>
            <person name="Kaster A.-K."/>
            <person name="Ovreas L."/>
            <person name="Rohde M."/>
            <person name="Galperin M.Y."/>
            <person name="Jogler C."/>
        </authorList>
    </citation>
    <scope>NUCLEOTIDE SEQUENCE [LARGE SCALE GENOMIC DNA]</scope>
    <source>
        <strain evidence="2 3">Pla163</strain>
    </source>
</reference>
<keyword evidence="2" id="KW-0489">Methyltransferase</keyword>
<dbReference type="Gene3D" id="3.40.50.150">
    <property type="entry name" value="Vaccinia Virus protein VP39"/>
    <property type="match status" value="1"/>
</dbReference>
<dbReference type="Proteomes" id="UP000319342">
    <property type="component" value="Chromosome"/>
</dbReference>
<dbReference type="Pfam" id="PF08241">
    <property type="entry name" value="Methyltransf_11"/>
    <property type="match status" value="1"/>
</dbReference>
<sequence length="251" mass="27283">MSAASPTPEELFFELFESLPRQGPGSRACTERALAACPDLPRAPCVLDLGCGGGAQTFDLAELTDGPIVALDRHAPLVEQLRAHVFERGLASRVLPAVGDMARLPLGDASVDLVWSEGAFYSVGLRPALVEARRVLRAGGYLAFTDAVWRTDDAPDEVRAMFADYPSMGGVDDLLAAVAEEGFQVLEHFVLPDAAWWEDFYAPMERRIRQLRAANAGDSDALAILDELAAEPELHRRHGSTYGYAFVVARR</sequence>
<dbReference type="GO" id="GO:0052729">
    <property type="term" value="F:dimethylglycine N-methyltransferase activity"/>
    <property type="evidence" value="ECO:0007669"/>
    <property type="project" value="UniProtKB-EC"/>
</dbReference>
<dbReference type="CDD" id="cd02440">
    <property type="entry name" value="AdoMet_MTases"/>
    <property type="match status" value="1"/>
</dbReference>